<evidence type="ECO:0000256" key="4">
    <source>
        <dbReference type="SAM" id="MobiDB-lite"/>
    </source>
</evidence>
<organism evidence="7">
    <name type="scientific">Drosophila grimshawi</name>
    <name type="common">Hawaiian fruit fly</name>
    <name type="synonym">Idiomyia grimshawi</name>
    <dbReference type="NCBI Taxonomy" id="7222"/>
    <lineage>
        <taxon>Eukaryota</taxon>
        <taxon>Metazoa</taxon>
        <taxon>Ecdysozoa</taxon>
        <taxon>Arthropoda</taxon>
        <taxon>Hexapoda</taxon>
        <taxon>Insecta</taxon>
        <taxon>Pterygota</taxon>
        <taxon>Neoptera</taxon>
        <taxon>Endopterygota</taxon>
        <taxon>Diptera</taxon>
        <taxon>Brachycera</taxon>
        <taxon>Muscomorpha</taxon>
        <taxon>Ephydroidea</taxon>
        <taxon>Drosophilidae</taxon>
        <taxon>Drosophila</taxon>
        <taxon>Hawaiian Drosophila</taxon>
    </lineage>
</organism>
<accession>B4J9H0</accession>
<dbReference type="GO" id="GO:0007317">
    <property type="term" value="P:regulation of pole plasm oskar mRNA localization"/>
    <property type="evidence" value="ECO:0007669"/>
    <property type="project" value="EnsemblMetazoa"/>
</dbReference>
<dbReference type="GO" id="GO:0010494">
    <property type="term" value="C:cytoplasmic stress granule"/>
    <property type="evidence" value="ECO:0007669"/>
    <property type="project" value="TreeGrafter"/>
</dbReference>
<dbReference type="SUPFAM" id="SSF54768">
    <property type="entry name" value="dsRNA-binding domain-like"/>
    <property type="match status" value="5"/>
</dbReference>
<dbReference type="GO" id="GO:0007318">
    <property type="term" value="P:pole plasm protein localization"/>
    <property type="evidence" value="ECO:0007669"/>
    <property type="project" value="EnsemblMetazoa"/>
</dbReference>
<dbReference type="GO" id="GO:0010606">
    <property type="term" value="P:positive regulation of cytoplasmic mRNA processing body assembly"/>
    <property type="evidence" value="ECO:0007669"/>
    <property type="project" value="EnsemblMetazoa"/>
</dbReference>
<dbReference type="STRING" id="7222.B4J9H0"/>
<dbReference type="Proteomes" id="UP000001070">
    <property type="component" value="Unassembled WGS sequence"/>
</dbReference>
<proteinExistence type="predicted"/>
<dbReference type="GO" id="GO:0071212">
    <property type="term" value="C:subsynaptic reticulum"/>
    <property type="evidence" value="ECO:0007669"/>
    <property type="project" value="EnsemblMetazoa"/>
</dbReference>
<dbReference type="GO" id="GO:0016324">
    <property type="term" value="C:apical plasma membrane"/>
    <property type="evidence" value="ECO:0007669"/>
    <property type="project" value="EnsemblMetazoa"/>
</dbReference>
<dbReference type="SMR" id="B4J9H0"/>
<evidence type="ECO:0000256" key="1">
    <source>
        <dbReference type="ARBA" id="ARBA00022737"/>
    </source>
</evidence>
<dbReference type="eggNOG" id="KOG3732">
    <property type="taxonomic scope" value="Eukaryota"/>
</dbReference>
<feature type="domain" description="DRBM" evidence="5">
    <location>
        <begin position="326"/>
        <end position="393"/>
    </location>
</feature>
<dbReference type="GO" id="GO:0045887">
    <property type="term" value="P:positive regulation of synaptic assembly at neuromuscular junction"/>
    <property type="evidence" value="ECO:0007669"/>
    <property type="project" value="EnsemblMetazoa"/>
</dbReference>
<dbReference type="InterPro" id="IPR014720">
    <property type="entry name" value="dsRBD_dom"/>
</dbReference>
<dbReference type="GO" id="GO:0060293">
    <property type="term" value="C:germ plasm"/>
    <property type="evidence" value="ECO:0007669"/>
    <property type="project" value="EnsemblMetazoa"/>
</dbReference>
<dbReference type="CDD" id="cd19857">
    <property type="entry name" value="DSRM_STAU_rpt1"/>
    <property type="match status" value="1"/>
</dbReference>
<dbReference type="GO" id="GO:0007316">
    <property type="term" value="P:pole plasm RNA localization"/>
    <property type="evidence" value="ECO:0007669"/>
    <property type="project" value="EnsemblMetazoa"/>
</dbReference>
<dbReference type="GO" id="GO:0043025">
    <property type="term" value="C:neuronal cell body"/>
    <property type="evidence" value="ECO:0007669"/>
    <property type="project" value="EnsemblMetazoa"/>
</dbReference>
<feature type="region of interest" description="Disordered" evidence="4">
    <location>
        <begin position="114"/>
        <end position="135"/>
    </location>
</feature>
<feature type="compositionally biased region" description="Polar residues" evidence="4">
    <location>
        <begin position="114"/>
        <end position="123"/>
    </location>
</feature>
<evidence type="ECO:0000256" key="2">
    <source>
        <dbReference type="ARBA" id="ARBA00022884"/>
    </source>
</evidence>
<dbReference type="PhylomeDB" id="B4J9H0"/>
<dbReference type="GO" id="GO:0010468">
    <property type="term" value="P:regulation of gene expression"/>
    <property type="evidence" value="ECO:0007669"/>
    <property type="project" value="UniProtKB-ARBA"/>
</dbReference>
<dbReference type="GO" id="GO:0098964">
    <property type="term" value="P:anterograde dendritic transport of messenger ribonucleoprotein complex"/>
    <property type="evidence" value="ECO:0007669"/>
    <property type="project" value="TreeGrafter"/>
</dbReference>
<evidence type="ECO:0000259" key="5">
    <source>
        <dbReference type="PROSITE" id="PS50137"/>
    </source>
</evidence>
<dbReference type="CDD" id="cd19858">
    <property type="entry name" value="DSRM_STAU_rpt2"/>
    <property type="match status" value="1"/>
</dbReference>
<gene>
    <name evidence="6" type="primary">Dgri\GH20445</name>
    <name evidence="6" type="ORF">Dgri_GH20445</name>
</gene>
<dbReference type="CDD" id="cd19859">
    <property type="entry name" value="DSRM_STAU_rpt3"/>
    <property type="match status" value="1"/>
</dbReference>
<keyword evidence="7" id="KW-1185">Reference proteome</keyword>
<dbReference type="GO" id="GO:0033962">
    <property type="term" value="P:P-body assembly"/>
    <property type="evidence" value="ECO:0007669"/>
    <property type="project" value="EnsemblMetazoa"/>
</dbReference>
<evidence type="ECO:0000313" key="6">
    <source>
        <dbReference type="EMBL" id="EDW01451.1"/>
    </source>
</evidence>
<dbReference type="Pfam" id="PF00035">
    <property type="entry name" value="dsrm"/>
    <property type="match status" value="3"/>
</dbReference>
<feature type="compositionally biased region" description="Low complexity" evidence="4">
    <location>
        <begin position="83"/>
        <end position="99"/>
    </location>
</feature>
<reference evidence="6 7" key="1">
    <citation type="journal article" date="2007" name="Nature">
        <title>Evolution of genes and genomes on the Drosophila phylogeny.</title>
        <authorList>
            <consortium name="Drosophila 12 Genomes Consortium"/>
            <person name="Clark A.G."/>
            <person name="Eisen M.B."/>
            <person name="Smith D.R."/>
            <person name="Bergman C.M."/>
            <person name="Oliver B."/>
            <person name="Markow T.A."/>
            <person name="Kaufman T.C."/>
            <person name="Kellis M."/>
            <person name="Gelbart W."/>
            <person name="Iyer V.N."/>
            <person name="Pollard D.A."/>
            <person name="Sackton T.B."/>
            <person name="Larracuente A.M."/>
            <person name="Singh N.D."/>
            <person name="Abad J.P."/>
            <person name="Abt D.N."/>
            <person name="Adryan B."/>
            <person name="Aguade M."/>
            <person name="Akashi H."/>
            <person name="Anderson W.W."/>
            <person name="Aquadro C.F."/>
            <person name="Ardell D.H."/>
            <person name="Arguello R."/>
            <person name="Artieri C.G."/>
            <person name="Barbash D.A."/>
            <person name="Barker D."/>
            <person name="Barsanti P."/>
            <person name="Batterham P."/>
            <person name="Batzoglou S."/>
            <person name="Begun D."/>
            <person name="Bhutkar A."/>
            <person name="Blanco E."/>
            <person name="Bosak S.A."/>
            <person name="Bradley R.K."/>
            <person name="Brand A.D."/>
            <person name="Brent M.R."/>
            <person name="Brooks A.N."/>
            <person name="Brown R.H."/>
            <person name="Butlin R.K."/>
            <person name="Caggese C."/>
            <person name="Calvi B.R."/>
            <person name="Bernardo de Carvalho A."/>
            <person name="Caspi A."/>
            <person name="Castrezana S."/>
            <person name="Celniker S.E."/>
            <person name="Chang J.L."/>
            <person name="Chapple C."/>
            <person name="Chatterji S."/>
            <person name="Chinwalla A."/>
            <person name="Civetta A."/>
            <person name="Clifton S.W."/>
            <person name="Comeron J.M."/>
            <person name="Costello J.C."/>
            <person name="Coyne J.A."/>
            <person name="Daub J."/>
            <person name="David R.G."/>
            <person name="Delcher A.L."/>
            <person name="Delehaunty K."/>
            <person name="Do C.B."/>
            <person name="Ebling H."/>
            <person name="Edwards K."/>
            <person name="Eickbush T."/>
            <person name="Evans J.D."/>
            <person name="Filipski A."/>
            <person name="Findeiss S."/>
            <person name="Freyhult E."/>
            <person name="Fulton L."/>
            <person name="Fulton R."/>
            <person name="Garcia A.C."/>
            <person name="Gardiner A."/>
            <person name="Garfield D.A."/>
            <person name="Garvin B.E."/>
            <person name="Gibson G."/>
            <person name="Gilbert D."/>
            <person name="Gnerre S."/>
            <person name="Godfrey J."/>
            <person name="Good R."/>
            <person name="Gotea V."/>
            <person name="Gravely B."/>
            <person name="Greenberg A.J."/>
            <person name="Griffiths-Jones S."/>
            <person name="Gross S."/>
            <person name="Guigo R."/>
            <person name="Gustafson E.A."/>
            <person name="Haerty W."/>
            <person name="Hahn M.W."/>
            <person name="Halligan D.L."/>
            <person name="Halpern A.L."/>
            <person name="Halter G.M."/>
            <person name="Han M.V."/>
            <person name="Heger A."/>
            <person name="Hillier L."/>
            <person name="Hinrichs A.S."/>
            <person name="Holmes I."/>
            <person name="Hoskins R.A."/>
            <person name="Hubisz M.J."/>
            <person name="Hultmark D."/>
            <person name="Huntley M.A."/>
            <person name="Jaffe D.B."/>
            <person name="Jagadeeshan S."/>
            <person name="Jeck W.R."/>
            <person name="Johnson J."/>
            <person name="Jones C.D."/>
            <person name="Jordan W.C."/>
            <person name="Karpen G.H."/>
            <person name="Kataoka E."/>
            <person name="Keightley P.D."/>
            <person name="Kheradpour P."/>
            <person name="Kirkness E.F."/>
            <person name="Koerich L.B."/>
            <person name="Kristiansen K."/>
            <person name="Kudrna D."/>
            <person name="Kulathinal R.J."/>
            <person name="Kumar S."/>
            <person name="Kwok R."/>
            <person name="Lander E."/>
            <person name="Langley C.H."/>
            <person name="Lapoint R."/>
            <person name="Lazzaro B.P."/>
            <person name="Lee S.J."/>
            <person name="Levesque L."/>
            <person name="Li R."/>
            <person name="Lin C.F."/>
            <person name="Lin M.F."/>
            <person name="Lindblad-Toh K."/>
            <person name="Llopart A."/>
            <person name="Long M."/>
            <person name="Low L."/>
            <person name="Lozovsky E."/>
            <person name="Lu J."/>
            <person name="Luo M."/>
            <person name="Machado C.A."/>
            <person name="Makalowski W."/>
            <person name="Marzo M."/>
            <person name="Matsuda M."/>
            <person name="Matzkin L."/>
            <person name="McAllister B."/>
            <person name="McBride C.S."/>
            <person name="McKernan B."/>
            <person name="McKernan K."/>
            <person name="Mendez-Lago M."/>
            <person name="Minx P."/>
            <person name="Mollenhauer M.U."/>
            <person name="Montooth K."/>
            <person name="Mount S.M."/>
            <person name="Mu X."/>
            <person name="Myers E."/>
            <person name="Negre B."/>
            <person name="Newfeld S."/>
            <person name="Nielsen R."/>
            <person name="Noor M.A."/>
            <person name="O'Grady P."/>
            <person name="Pachter L."/>
            <person name="Papaceit M."/>
            <person name="Parisi M.J."/>
            <person name="Parisi M."/>
            <person name="Parts L."/>
            <person name="Pedersen J.S."/>
            <person name="Pesole G."/>
            <person name="Phillippy A.M."/>
            <person name="Ponting C.P."/>
            <person name="Pop M."/>
            <person name="Porcelli D."/>
            <person name="Powell J.R."/>
            <person name="Prohaska S."/>
            <person name="Pruitt K."/>
            <person name="Puig M."/>
            <person name="Quesneville H."/>
            <person name="Ram K.R."/>
            <person name="Rand D."/>
            <person name="Rasmussen M.D."/>
            <person name="Reed L.K."/>
            <person name="Reenan R."/>
            <person name="Reily A."/>
            <person name="Remington K.A."/>
            <person name="Rieger T.T."/>
            <person name="Ritchie M.G."/>
            <person name="Robin C."/>
            <person name="Rogers Y.H."/>
            <person name="Rohde C."/>
            <person name="Rozas J."/>
            <person name="Rubenfield M.J."/>
            <person name="Ruiz A."/>
            <person name="Russo S."/>
            <person name="Salzberg S.L."/>
            <person name="Sanchez-Gracia A."/>
            <person name="Saranga D.J."/>
            <person name="Sato H."/>
            <person name="Schaeffer S.W."/>
            <person name="Schatz M.C."/>
            <person name="Schlenke T."/>
            <person name="Schwartz R."/>
            <person name="Segarra C."/>
            <person name="Singh R.S."/>
            <person name="Sirot L."/>
            <person name="Sirota M."/>
            <person name="Sisneros N.B."/>
            <person name="Smith C.D."/>
            <person name="Smith T.F."/>
            <person name="Spieth J."/>
            <person name="Stage D.E."/>
            <person name="Stark A."/>
            <person name="Stephan W."/>
            <person name="Strausberg R.L."/>
            <person name="Strempel S."/>
            <person name="Sturgill D."/>
            <person name="Sutton G."/>
            <person name="Sutton G.G."/>
            <person name="Tao W."/>
            <person name="Teichmann S."/>
            <person name="Tobari Y.N."/>
            <person name="Tomimura Y."/>
            <person name="Tsolas J.M."/>
            <person name="Valente V.L."/>
            <person name="Venter E."/>
            <person name="Venter J.C."/>
            <person name="Vicario S."/>
            <person name="Vieira F.G."/>
            <person name="Vilella A.J."/>
            <person name="Villasante A."/>
            <person name="Walenz B."/>
            <person name="Wang J."/>
            <person name="Wasserman M."/>
            <person name="Watts T."/>
            <person name="Wilson D."/>
            <person name="Wilson R.K."/>
            <person name="Wing R.A."/>
            <person name="Wolfner M.F."/>
            <person name="Wong A."/>
            <person name="Wong G.K."/>
            <person name="Wu C.I."/>
            <person name="Wu G."/>
            <person name="Yamamoto D."/>
            <person name="Yang H.P."/>
            <person name="Yang S.P."/>
            <person name="Yorke J.A."/>
            <person name="Yoshida K."/>
            <person name="Zdobnov E."/>
            <person name="Zhang P."/>
            <person name="Zhang Y."/>
            <person name="Zimin A.V."/>
            <person name="Baldwin J."/>
            <person name="Abdouelleil A."/>
            <person name="Abdulkadir J."/>
            <person name="Abebe A."/>
            <person name="Abera B."/>
            <person name="Abreu J."/>
            <person name="Acer S.C."/>
            <person name="Aftuck L."/>
            <person name="Alexander A."/>
            <person name="An P."/>
            <person name="Anderson E."/>
            <person name="Anderson S."/>
            <person name="Arachi H."/>
            <person name="Azer M."/>
            <person name="Bachantsang P."/>
            <person name="Barry A."/>
            <person name="Bayul T."/>
            <person name="Berlin A."/>
            <person name="Bessette D."/>
            <person name="Bloom T."/>
            <person name="Blye J."/>
            <person name="Boguslavskiy L."/>
            <person name="Bonnet C."/>
            <person name="Boukhgalter B."/>
            <person name="Bourzgui I."/>
            <person name="Brown A."/>
            <person name="Cahill P."/>
            <person name="Channer S."/>
            <person name="Cheshatsang Y."/>
            <person name="Chuda L."/>
            <person name="Citroen M."/>
            <person name="Collymore A."/>
            <person name="Cooke P."/>
            <person name="Costello M."/>
            <person name="D'Aco K."/>
            <person name="Daza R."/>
            <person name="De Haan G."/>
            <person name="DeGray S."/>
            <person name="DeMaso C."/>
            <person name="Dhargay N."/>
            <person name="Dooley K."/>
            <person name="Dooley E."/>
            <person name="Doricent M."/>
            <person name="Dorje P."/>
            <person name="Dorjee K."/>
            <person name="Dupes A."/>
            <person name="Elong R."/>
            <person name="Falk J."/>
            <person name="Farina A."/>
            <person name="Faro S."/>
            <person name="Ferguson D."/>
            <person name="Fisher S."/>
            <person name="Foley C.D."/>
            <person name="Franke A."/>
            <person name="Friedrich D."/>
            <person name="Gadbois L."/>
            <person name="Gearin G."/>
            <person name="Gearin C.R."/>
            <person name="Giannoukos G."/>
            <person name="Goode T."/>
            <person name="Graham J."/>
            <person name="Grandbois E."/>
            <person name="Grewal S."/>
            <person name="Gyaltsen K."/>
            <person name="Hafez N."/>
            <person name="Hagos B."/>
            <person name="Hall J."/>
            <person name="Henson C."/>
            <person name="Hollinger A."/>
            <person name="Honan T."/>
            <person name="Huard M.D."/>
            <person name="Hughes L."/>
            <person name="Hurhula B."/>
            <person name="Husby M.E."/>
            <person name="Kamat A."/>
            <person name="Kanga B."/>
            <person name="Kashin S."/>
            <person name="Khazanovich D."/>
            <person name="Kisner P."/>
            <person name="Lance K."/>
            <person name="Lara M."/>
            <person name="Lee W."/>
            <person name="Lennon N."/>
            <person name="Letendre F."/>
            <person name="LeVine R."/>
            <person name="Lipovsky A."/>
            <person name="Liu X."/>
            <person name="Liu J."/>
            <person name="Liu S."/>
            <person name="Lokyitsang T."/>
            <person name="Lokyitsang Y."/>
            <person name="Lubonja R."/>
            <person name="Lui A."/>
            <person name="MacDonald P."/>
            <person name="Magnisalis V."/>
            <person name="Maru K."/>
            <person name="Matthews C."/>
            <person name="McCusker W."/>
            <person name="McDonough S."/>
            <person name="Mehta T."/>
            <person name="Meldrim J."/>
            <person name="Meneus L."/>
            <person name="Mihai O."/>
            <person name="Mihalev A."/>
            <person name="Mihova T."/>
            <person name="Mittelman R."/>
            <person name="Mlenga V."/>
            <person name="Montmayeur A."/>
            <person name="Mulrain L."/>
            <person name="Navidi A."/>
            <person name="Naylor J."/>
            <person name="Negash T."/>
            <person name="Nguyen T."/>
            <person name="Nguyen N."/>
            <person name="Nicol R."/>
            <person name="Norbu C."/>
            <person name="Norbu N."/>
            <person name="Novod N."/>
            <person name="O'Neill B."/>
            <person name="Osman S."/>
            <person name="Markiewicz E."/>
            <person name="Oyono O.L."/>
            <person name="Patti C."/>
            <person name="Phunkhang P."/>
            <person name="Pierre F."/>
            <person name="Priest M."/>
            <person name="Raghuraman S."/>
            <person name="Rege F."/>
            <person name="Reyes R."/>
            <person name="Rise C."/>
            <person name="Rogov P."/>
            <person name="Ross K."/>
            <person name="Ryan E."/>
            <person name="Settipalli S."/>
            <person name="Shea T."/>
            <person name="Sherpa N."/>
            <person name="Shi L."/>
            <person name="Shih D."/>
            <person name="Sparrow T."/>
            <person name="Spaulding J."/>
            <person name="Stalker J."/>
            <person name="Stange-Thomann N."/>
            <person name="Stavropoulos S."/>
            <person name="Stone C."/>
            <person name="Strader C."/>
            <person name="Tesfaye S."/>
            <person name="Thomson T."/>
            <person name="Thoulutsang Y."/>
            <person name="Thoulutsang D."/>
            <person name="Topham K."/>
            <person name="Topping I."/>
            <person name="Tsamla T."/>
            <person name="Vassiliev H."/>
            <person name="Vo A."/>
            <person name="Wangchuk T."/>
            <person name="Wangdi T."/>
            <person name="Weiand M."/>
            <person name="Wilkinson J."/>
            <person name="Wilson A."/>
            <person name="Yadav S."/>
            <person name="Young G."/>
            <person name="Yu Q."/>
            <person name="Zembek L."/>
            <person name="Zhong D."/>
            <person name="Zimmer A."/>
            <person name="Zwirko Z."/>
            <person name="Jaffe D.B."/>
            <person name="Alvarez P."/>
            <person name="Brockman W."/>
            <person name="Butler J."/>
            <person name="Chin C."/>
            <person name="Gnerre S."/>
            <person name="Grabherr M."/>
            <person name="Kleber M."/>
            <person name="Mauceli E."/>
            <person name="MacCallum I."/>
        </authorList>
    </citation>
    <scope>NUCLEOTIDE SEQUENCE [LARGE SCALE GENOMIC DNA]</scope>
    <source>
        <strain evidence="7">Tucson 15287-2541.00</strain>
    </source>
</reference>
<dbReference type="GO" id="GO:0045179">
    <property type="term" value="C:apical cortex"/>
    <property type="evidence" value="ECO:0007669"/>
    <property type="project" value="EnsemblMetazoa"/>
</dbReference>
<dbReference type="InParanoid" id="B4J9H0"/>
<dbReference type="GO" id="GO:0061803">
    <property type="term" value="C:posterior cell cortex"/>
    <property type="evidence" value="ECO:0007669"/>
    <property type="project" value="EnsemblMetazoa"/>
</dbReference>
<feature type="domain" description="DRBM" evidence="5">
    <location>
        <begin position="602"/>
        <end position="669"/>
    </location>
</feature>
<dbReference type="InterPro" id="IPR051740">
    <property type="entry name" value="DRBM-containing_protein"/>
</dbReference>
<sequence length="1053" mass="112976">MQQHHVHTARAAPHLRAPHHHSHIAMPPHPGMEQHLGALSQAASIATQQQHQQQQQQQQQSVPPPQRDVHHGRLSHHHHQHHQQQQLQPNAYNNSNNNNNQMQKIRQQHQHLNNSNGHLTKCNQLPPPPQQAYNHPAAISYSQLPPHMPSYGSYAAQQPSTMLSGKQAHYYLSSAKPKYNNNNHNNNNNSSNGSGSSNSYAHAPKTILQTTYRSAKSNGQPTVSSVEVATIAVVPATAPVEHSLPTTMRIVGNCRSTNGDNIVIASEEICELPPALTPDNCEPLPLPVAPQSEDCSSSSNAEQHADAGDTLSNEDSSSARGAKDKTPMCLVNELARYNKITHQYRLTGERGPAHCKTFTVTLKLGEEEYSADGFKIKKAQHLAASKAIEETKYKHPPPKIRRNDETNSTRTHITPTVELNALAMKLGQRTYYVLDPTQMPPADAMLPPDYAASLLPTPAAGLPQPPPPPPYAVRRNGNGTGGYVLQAPPIHPHHHVALQTQRAIYGHQRPYAPKYQSRFALSPTLTPHMLPGPHGPYVPALPVTPSKITLFVGKQKFVGVGRTLQQAKHDAAARALQVLKTQASSVADDALDDSMDENDKKSPISQVHEIGIRRNMTVHFKVLREEGPAHMKNFITACIVGAIVTEGEGNGKKLSKKRSAEKMLIELQKLPPLTPTKQTPMKRIKVKTPGKNSAANAAAAAIAGIAGAAVTPLGKPERRKRLNATVKEKPAVELDEDENPITKLIQLQQTRKEKEPIFELIAKNGNESSRRREFVIEVCASGNIARGTGNSKKLAKRNAAQALLELLEASDPKSSGEVEHSLEQNVSPAAAAVSAAIESNASLDVPMVSTPAGPVPGILILRQNKKPAKKKDAVIVVKANVESTKETEAKTDAMMTATATEEISSSNNTCNESNVNEANNESSLNTSTGSNTSGVSSNSSNAPASSNSNNVNGGGDGGATGGGVGGGAAGGGGGGGVHLKEQLLYLSKLLDFEVNFSDYPKGNHNEFLTIVTLSTNPPQICHGVGKVCEESQNAAAGNALKILSELGLNNAKK</sequence>
<dbReference type="AlphaFoldDB" id="B4J9H0"/>
<dbReference type="GO" id="GO:0045180">
    <property type="term" value="C:basal cortex"/>
    <property type="evidence" value="ECO:0007669"/>
    <property type="project" value="EnsemblMetazoa"/>
</dbReference>
<dbReference type="GO" id="GO:0106222">
    <property type="term" value="F:lncRNA binding"/>
    <property type="evidence" value="ECO:0007669"/>
    <property type="project" value="EnsemblMetazoa"/>
</dbReference>
<dbReference type="GO" id="GO:0032839">
    <property type="term" value="C:dendrite cytoplasm"/>
    <property type="evidence" value="ECO:0007669"/>
    <property type="project" value="GOC"/>
</dbReference>
<dbReference type="GO" id="GO:0071598">
    <property type="term" value="C:neuronal ribonucleoprotein granule"/>
    <property type="evidence" value="ECO:0007669"/>
    <property type="project" value="EnsemblMetazoa"/>
</dbReference>
<dbReference type="InterPro" id="IPR032478">
    <property type="entry name" value="Staufen_C"/>
</dbReference>
<dbReference type="Gene3D" id="3.30.160.20">
    <property type="match status" value="5"/>
</dbReference>
<feature type="compositionally biased region" description="Polar residues" evidence="4">
    <location>
        <begin position="310"/>
        <end position="319"/>
    </location>
</feature>
<feature type="compositionally biased region" description="Polar residues" evidence="4">
    <location>
        <begin position="293"/>
        <end position="302"/>
    </location>
</feature>
<evidence type="ECO:0000256" key="3">
    <source>
        <dbReference type="PROSITE-ProRule" id="PRU00266"/>
    </source>
</evidence>
<keyword evidence="1" id="KW-0677">Repeat</keyword>
<dbReference type="HOGENOM" id="CLU_009602_1_0_1"/>
<feature type="domain" description="DRBM" evidence="5">
    <location>
        <begin position="548"/>
        <end position="581"/>
    </location>
</feature>
<dbReference type="GO" id="GO:0035418">
    <property type="term" value="P:protein localization to synapse"/>
    <property type="evidence" value="ECO:0007669"/>
    <property type="project" value="EnsemblMetazoa"/>
</dbReference>
<dbReference type="PANTHER" id="PTHR46054">
    <property type="entry name" value="MATERNAL EFFECT PROTEIN STAUFEN"/>
    <property type="match status" value="1"/>
</dbReference>
<dbReference type="EMBL" id="CH916367">
    <property type="protein sequence ID" value="EDW01451.1"/>
    <property type="molecule type" value="Genomic_DNA"/>
</dbReference>
<dbReference type="SMART" id="SM00358">
    <property type="entry name" value="DSRM"/>
    <property type="match status" value="5"/>
</dbReference>
<dbReference type="FunCoup" id="B4J9H0">
    <property type="interactions" value="625"/>
</dbReference>
<dbReference type="GO" id="GO:0009925">
    <property type="term" value="C:basal plasma membrane"/>
    <property type="evidence" value="ECO:0007669"/>
    <property type="project" value="EnsemblMetazoa"/>
</dbReference>
<dbReference type="GO" id="GO:0003730">
    <property type="term" value="F:mRNA 3'-UTR binding"/>
    <property type="evidence" value="ECO:0007669"/>
    <property type="project" value="EnsemblMetazoa"/>
</dbReference>
<dbReference type="GO" id="GO:0000932">
    <property type="term" value="C:P-body"/>
    <property type="evidence" value="ECO:0007669"/>
    <property type="project" value="EnsemblMetazoa"/>
</dbReference>
<feature type="region of interest" description="Disordered" evidence="4">
    <location>
        <begin position="898"/>
        <end position="958"/>
    </location>
</feature>
<dbReference type="Pfam" id="PF16482">
    <property type="entry name" value="Staufen_C"/>
    <property type="match status" value="1"/>
</dbReference>
<dbReference type="FunFam" id="3.30.160.20:FF:000007">
    <property type="entry name" value="Double-stranded RNA-binding protein Staufen homolog 1"/>
    <property type="match status" value="2"/>
</dbReference>
<dbReference type="CDD" id="cd19860">
    <property type="entry name" value="DSRM_STAU_rpt4"/>
    <property type="match status" value="1"/>
</dbReference>
<feature type="compositionally biased region" description="Low complexity" evidence="4">
    <location>
        <begin position="898"/>
        <end position="951"/>
    </location>
</feature>
<dbReference type="PROSITE" id="PS50137">
    <property type="entry name" value="DS_RBD"/>
    <property type="match status" value="4"/>
</dbReference>
<dbReference type="PANTHER" id="PTHR46054:SF3">
    <property type="entry name" value="MATERNAL EFFECT PROTEIN STAUFEN"/>
    <property type="match status" value="1"/>
</dbReference>
<dbReference type="GO" id="GO:0008298">
    <property type="term" value="P:intracellular mRNA localization"/>
    <property type="evidence" value="ECO:0007669"/>
    <property type="project" value="EnsemblMetazoa"/>
</dbReference>
<keyword evidence="2 3" id="KW-0694">RNA-binding</keyword>
<dbReference type="OrthoDB" id="10037267at2759"/>
<feature type="region of interest" description="Disordered" evidence="4">
    <location>
        <begin position="1"/>
        <end position="99"/>
    </location>
</feature>
<dbReference type="OMA" id="TKQTPMK"/>
<name>B4J9H0_DROGR</name>
<dbReference type="CDD" id="cd19861">
    <property type="entry name" value="DSRM_STAU_rpt5"/>
    <property type="match status" value="1"/>
</dbReference>
<dbReference type="KEGG" id="dgr:6560912"/>
<dbReference type="GO" id="GO:0003725">
    <property type="term" value="F:double-stranded RNA binding"/>
    <property type="evidence" value="ECO:0007669"/>
    <property type="project" value="TreeGrafter"/>
</dbReference>
<feature type="region of interest" description="Disordered" evidence="4">
    <location>
        <begin position="281"/>
        <end position="324"/>
    </location>
</feature>
<feature type="compositionally biased region" description="Low complexity" evidence="4">
    <location>
        <begin position="180"/>
        <end position="199"/>
    </location>
</feature>
<feature type="region of interest" description="Disordered" evidence="4">
    <location>
        <begin position="176"/>
        <end position="201"/>
    </location>
</feature>
<feature type="compositionally biased region" description="Basic residues" evidence="4">
    <location>
        <begin position="70"/>
        <end position="82"/>
    </location>
</feature>
<feature type="domain" description="DRBM" evidence="5">
    <location>
        <begin position="739"/>
        <end position="809"/>
    </location>
</feature>
<dbReference type="FunFam" id="3.30.160.20:FF:000073">
    <property type="entry name" value="Double-stranded RNA-binding protein Staufen homolog"/>
    <property type="match status" value="1"/>
</dbReference>
<feature type="compositionally biased region" description="Low complexity" evidence="4">
    <location>
        <begin position="48"/>
        <end position="60"/>
    </location>
</feature>
<protein>
    <submittedName>
        <fullName evidence="6">GH20445</fullName>
    </submittedName>
</protein>
<evidence type="ECO:0000313" key="7">
    <source>
        <dbReference type="Proteomes" id="UP000001070"/>
    </source>
</evidence>